<dbReference type="GeneID" id="20195346"/>
<dbReference type="Proteomes" id="UP000015101">
    <property type="component" value="Unassembled WGS sequence"/>
</dbReference>
<reference evidence="8" key="3">
    <citation type="submission" date="2015-06" db="UniProtKB">
        <authorList>
            <consortium name="EnsemblMetazoa"/>
        </authorList>
    </citation>
    <scope>IDENTIFICATION</scope>
</reference>
<organism evidence="8 9">
    <name type="scientific">Helobdella robusta</name>
    <name type="common">Californian leech</name>
    <dbReference type="NCBI Taxonomy" id="6412"/>
    <lineage>
        <taxon>Eukaryota</taxon>
        <taxon>Metazoa</taxon>
        <taxon>Spiralia</taxon>
        <taxon>Lophotrochozoa</taxon>
        <taxon>Annelida</taxon>
        <taxon>Clitellata</taxon>
        <taxon>Hirudinea</taxon>
        <taxon>Rhynchobdellida</taxon>
        <taxon>Glossiphoniidae</taxon>
        <taxon>Helobdella</taxon>
    </lineage>
</organism>
<protein>
    <recommendedName>
        <fullName evidence="3 5">NEDD8-activating enzyme E1 regulatory subunit</fullName>
    </recommendedName>
</protein>
<dbReference type="EMBL" id="AMQM01004756">
    <property type="status" value="NOT_ANNOTATED_CDS"/>
    <property type="molecule type" value="Genomic_DNA"/>
</dbReference>
<reference evidence="9" key="1">
    <citation type="submission" date="2012-12" db="EMBL/GenBank/DDBJ databases">
        <authorList>
            <person name="Hellsten U."/>
            <person name="Grimwood J."/>
            <person name="Chapman J.A."/>
            <person name="Shapiro H."/>
            <person name="Aerts A."/>
            <person name="Otillar R.P."/>
            <person name="Terry A.Y."/>
            <person name="Boore J.L."/>
            <person name="Simakov O."/>
            <person name="Marletaz F."/>
            <person name="Cho S.-J."/>
            <person name="Edsinger-Gonzales E."/>
            <person name="Havlak P."/>
            <person name="Kuo D.-H."/>
            <person name="Larsson T."/>
            <person name="Lv J."/>
            <person name="Arendt D."/>
            <person name="Savage R."/>
            <person name="Osoegawa K."/>
            <person name="de Jong P."/>
            <person name="Lindberg D.R."/>
            <person name="Seaver E.C."/>
            <person name="Weisblat D.A."/>
            <person name="Putnam N.H."/>
            <person name="Grigoriev I.V."/>
            <person name="Rokhsar D.S."/>
        </authorList>
    </citation>
    <scope>NUCLEOTIDE SEQUENCE</scope>
</reference>
<keyword evidence="4 5" id="KW-0833">Ubl conjugation pathway</keyword>
<dbReference type="UniPathway" id="UPA00885"/>
<evidence type="ECO:0000313" key="8">
    <source>
        <dbReference type="EnsemblMetazoa" id="HelroP112383"/>
    </source>
</evidence>
<dbReference type="PANTHER" id="PTHR10953">
    <property type="entry name" value="UBIQUITIN-ACTIVATING ENZYME E1"/>
    <property type="match status" value="1"/>
</dbReference>
<dbReference type="RefSeq" id="XP_009018715.1">
    <property type="nucleotide sequence ID" value="XM_009020467.1"/>
</dbReference>
<dbReference type="FunFam" id="3.40.50.720:FF:000337">
    <property type="entry name" value="NEDD8-activating enzyme E1 regulatory subunit"/>
    <property type="match status" value="1"/>
</dbReference>
<dbReference type="InterPro" id="IPR045886">
    <property type="entry name" value="ThiF/MoeB/HesA"/>
</dbReference>
<dbReference type="KEGG" id="hro:HELRODRAFT_112383"/>
<dbReference type="SUPFAM" id="SSF69572">
    <property type="entry name" value="Activating enzymes of the ubiquitin-like proteins"/>
    <property type="match status" value="1"/>
</dbReference>
<dbReference type="OMA" id="KLITHQY"/>
<dbReference type="InterPro" id="IPR000594">
    <property type="entry name" value="ThiF_NAD_FAD-bd"/>
</dbReference>
<dbReference type="EnsemblMetazoa" id="HelroT112383">
    <property type="protein sequence ID" value="HelroP112383"/>
    <property type="gene ID" value="HelroG112383"/>
</dbReference>
<evidence type="ECO:0000313" key="7">
    <source>
        <dbReference type="EMBL" id="ESO03022.1"/>
    </source>
</evidence>
<proteinExistence type="inferred from homology"/>
<evidence type="ECO:0000256" key="4">
    <source>
        <dbReference type="ARBA" id="ARBA00022786"/>
    </source>
</evidence>
<accession>T1EFJ4</accession>
<evidence type="ECO:0000256" key="5">
    <source>
        <dbReference type="PIRNR" id="PIRNR039099"/>
    </source>
</evidence>
<evidence type="ECO:0000256" key="3">
    <source>
        <dbReference type="ARBA" id="ARBA00015407"/>
    </source>
</evidence>
<evidence type="ECO:0000313" key="9">
    <source>
        <dbReference type="Proteomes" id="UP000015101"/>
    </source>
</evidence>
<feature type="domain" description="THIF-type NAD/FAD binding fold" evidence="6">
    <location>
        <begin position="16"/>
        <end position="532"/>
    </location>
</feature>
<evidence type="ECO:0000256" key="1">
    <source>
        <dbReference type="ARBA" id="ARBA00005032"/>
    </source>
</evidence>
<dbReference type="Gene3D" id="3.40.50.720">
    <property type="entry name" value="NAD(P)-binding Rossmann-like Domain"/>
    <property type="match status" value="2"/>
</dbReference>
<dbReference type="CTD" id="20195346"/>
<reference evidence="7 9" key="2">
    <citation type="journal article" date="2013" name="Nature">
        <title>Insights into bilaterian evolution from three spiralian genomes.</title>
        <authorList>
            <person name="Simakov O."/>
            <person name="Marletaz F."/>
            <person name="Cho S.J."/>
            <person name="Edsinger-Gonzales E."/>
            <person name="Havlak P."/>
            <person name="Hellsten U."/>
            <person name="Kuo D.H."/>
            <person name="Larsson T."/>
            <person name="Lv J."/>
            <person name="Arendt D."/>
            <person name="Savage R."/>
            <person name="Osoegawa K."/>
            <person name="de Jong P."/>
            <person name="Grimwood J."/>
            <person name="Chapman J.A."/>
            <person name="Shapiro H."/>
            <person name="Aerts A."/>
            <person name="Otillar R.P."/>
            <person name="Terry A.Y."/>
            <person name="Boore J.L."/>
            <person name="Grigoriev I.V."/>
            <person name="Lindberg D.R."/>
            <person name="Seaver E.C."/>
            <person name="Weisblat D.A."/>
            <person name="Putnam N.H."/>
            <person name="Rokhsar D.S."/>
        </authorList>
    </citation>
    <scope>NUCLEOTIDE SEQUENCE</scope>
</reference>
<dbReference type="STRING" id="6412.T1EFJ4"/>
<dbReference type="OrthoDB" id="1708823at2759"/>
<evidence type="ECO:0000259" key="6">
    <source>
        <dbReference type="Pfam" id="PF00899"/>
    </source>
</evidence>
<dbReference type="FunCoup" id="T1EFJ4">
    <property type="interactions" value="1790"/>
</dbReference>
<dbReference type="GO" id="GO:0019781">
    <property type="term" value="F:NEDD8 activating enzyme activity"/>
    <property type="evidence" value="ECO:0007669"/>
    <property type="project" value="UniProtKB-UniRule"/>
</dbReference>
<dbReference type="AlphaFoldDB" id="T1EFJ4"/>
<evidence type="ECO:0000256" key="2">
    <source>
        <dbReference type="ARBA" id="ARBA00006868"/>
    </source>
</evidence>
<dbReference type="CDD" id="cd01493">
    <property type="entry name" value="APPBP1_RUB"/>
    <property type="match status" value="1"/>
</dbReference>
<dbReference type="InterPro" id="IPR030667">
    <property type="entry name" value="APP-BP1"/>
</dbReference>
<dbReference type="HOGENOM" id="CLU_019618_2_1_1"/>
<comment type="pathway">
    <text evidence="1 5">Protein modification; protein neddylation.</text>
</comment>
<dbReference type="GO" id="GO:0045116">
    <property type="term" value="P:protein neddylation"/>
    <property type="evidence" value="ECO:0007669"/>
    <property type="project" value="UniProtKB-UniRule"/>
</dbReference>
<dbReference type="PANTHER" id="PTHR10953:SF29">
    <property type="entry name" value="NEDD8-ACTIVATING ENZYME E1 REGULATORY SUBUNIT"/>
    <property type="match status" value="1"/>
</dbReference>
<gene>
    <name evidence="8" type="primary">20195346</name>
    <name evidence="7" type="ORF">HELRODRAFT_112383</name>
</gene>
<name>T1EFJ4_HELRO</name>
<dbReference type="EMBL" id="KB096676">
    <property type="protein sequence ID" value="ESO03022.1"/>
    <property type="molecule type" value="Genomic_DNA"/>
</dbReference>
<dbReference type="PIRSF" id="PIRSF039099">
    <property type="entry name" value="APP-BP1"/>
    <property type="match status" value="1"/>
</dbReference>
<dbReference type="eggNOG" id="KOG2016">
    <property type="taxonomic scope" value="Eukaryota"/>
</dbReference>
<dbReference type="InterPro" id="IPR035985">
    <property type="entry name" value="Ubiquitin-activating_enz"/>
</dbReference>
<comment type="similarity">
    <text evidence="2 5">Belongs to the ubiquitin-activating E1 family. ULA1 subfamily.</text>
</comment>
<sequence length="536" mass="60608">MTGPNDVSVDLKTQKYDRQLRLWGDHGQISLEAAKICLINANATGTEILKNMVLPGIGSFTIVDSSQVTPEDLGVNFFLTKDCIGKSRAESATCYLKELNSDVVGIAINESLDALIDNSPDFFSHFHLVIASAVHDRTLLKLASILWDCDIPLLVCRSYGFMGYLRLVVKEHTIIESHPEGVIEDLRLQNPFDGLITFCRSVHLDALSLKEHSHVPWLVIIFKYLQTWMDNHGGKFPTTYSEKNEIKMMIKNGRLRRSDGSFEEEENFDEACKNVNTALLPTAIPQELLKLFDDENCLNIHSDSKPFWILLRALKSFVDCEGKGNFPVRGTIPDMTSDTESYIKLQQVYRDQAQLDQQCLSTHLSELLQNIGRPDDCITEEDVSLFCKNASNLRLMRTRSLACEYEPQDAGLFQIVSTLADSDDDEVLYYVMTRAADSFYVDHRRYPGSFDDSLDDVSLFKMQVTKICQELNIPNISDDYIHEFCRFGASEVHAVAAYMGGITAQEAIKLITHQFIPINNLFIYNAIKQTSKTYAL</sequence>
<dbReference type="InParanoid" id="T1EFJ4"/>
<dbReference type="EMBL" id="AMQM01004757">
    <property type="status" value="NOT_ANNOTATED_CDS"/>
    <property type="molecule type" value="Genomic_DNA"/>
</dbReference>
<dbReference type="Pfam" id="PF00899">
    <property type="entry name" value="ThiF"/>
    <property type="match status" value="1"/>
</dbReference>
<keyword evidence="9" id="KW-1185">Reference proteome</keyword>